<name>A0A6D2JFF4_9BRAS</name>
<dbReference type="AlphaFoldDB" id="A0A6D2JFF4"/>
<gene>
    <name evidence="2" type="ORF">MERR_LOCUS29438</name>
</gene>
<comment type="caution">
    <text evidence="2">The sequence shown here is derived from an EMBL/GenBank/DDBJ whole genome shotgun (WGS) entry which is preliminary data.</text>
</comment>
<evidence type="ECO:0000259" key="1">
    <source>
        <dbReference type="Pfam" id="PF02721"/>
    </source>
</evidence>
<protein>
    <recommendedName>
        <fullName evidence="1">Replication protein A 70 kDa DNA-binding subunit B/D first OB fold domain-containing protein</fullName>
    </recommendedName>
</protein>
<dbReference type="Pfam" id="PF02721">
    <property type="entry name" value="DUF223"/>
    <property type="match status" value="1"/>
</dbReference>
<dbReference type="CDD" id="cd04480">
    <property type="entry name" value="RPA1_DBD_A_like"/>
    <property type="match status" value="1"/>
</dbReference>
<dbReference type="Proteomes" id="UP000467841">
    <property type="component" value="Unassembled WGS sequence"/>
</dbReference>
<evidence type="ECO:0000313" key="3">
    <source>
        <dbReference type="Proteomes" id="UP000467841"/>
    </source>
</evidence>
<organism evidence="2 3">
    <name type="scientific">Microthlaspi erraticum</name>
    <dbReference type="NCBI Taxonomy" id="1685480"/>
    <lineage>
        <taxon>Eukaryota</taxon>
        <taxon>Viridiplantae</taxon>
        <taxon>Streptophyta</taxon>
        <taxon>Embryophyta</taxon>
        <taxon>Tracheophyta</taxon>
        <taxon>Spermatophyta</taxon>
        <taxon>Magnoliopsida</taxon>
        <taxon>eudicotyledons</taxon>
        <taxon>Gunneridae</taxon>
        <taxon>Pentapetalae</taxon>
        <taxon>rosids</taxon>
        <taxon>malvids</taxon>
        <taxon>Brassicales</taxon>
        <taxon>Brassicaceae</taxon>
        <taxon>Coluteocarpeae</taxon>
        <taxon>Microthlaspi</taxon>
    </lineage>
</organism>
<dbReference type="EMBL" id="CACVBM020001262">
    <property type="protein sequence ID" value="CAA7042203.1"/>
    <property type="molecule type" value="Genomic_DNA"/>
</dbReference>
<keyword evidence="3" id="KW-1185">Reference proteome</keyword>
<dbReference type="InterPro" id="IPR003871">
    <property type="entry name" value="RFA1B/D_OB_1st"/>
</dbReference>
<dbReference type="InterPro" id="IPR012340">
    <property type="entry name" value="NA-bd_OB-fold"/>
</dbReference>
<feature type="domain" description="Replication protein A 70 kDa DNA-binding subunit B/D first OB fold" evidence="1">
    <location>
        <begin position="3"/>
        <end position="69"/>
    </location>
</feature>
<dbReference type="Gene3D" id="2.40.50.140">
    <property type="entry name" value="Nucleic acid-binding proteins"/>
    <property type="match status" value="1"/>
</dbReference>
<accession>A0A6D2JFF4</accession>
<reference evidence="2" key="1">
    <citation type="submission" date="2020-01" db="EMBL/GenBank/DDBJ databases">
        <authorList>
            <person name="Mishra B."/>
        </authorList>
    </citation>
    <scope>NUCLEOTIDE SEQUENCE [LARGE SCALE GENOMIC DNA]</scope>
</reference>
<dbReference type="SUPFAM" id="SSF50249">
    <property type="entry name" value="Nucleic acid-binding proteins"/>
    <property type="match status" value="1"/>
</dbReference>
<proteinExistence type="predicted"/>
<dbReference type="OrthoDB" id="1107624at2759"/>
<evidence type="ECO:0000313" key="2">
    <source>
        <dbReference type="EMBL" id="CAA7042203.1"/>
    </source>
</evidence>
<sequence>MGVELLLMDQKSSVIHAFIPANRLSIYEAALKAGAVYVIQKFLVLDNKKSYRVTSHKFLIQFTMKTTMVEAD</sequence>